<feature type="signal peptide" evidence="7">
    <location>
        <begin position="1"/>
        <end position="21"/>
    </location>
</feature>
<keyword evidence="3 5" id="KW-0697">Rotamase</keyword>
<feature type="domain" description="PPIase FKBP-type" evidence="8">
    <location>
        <begin position="156"/>
        <end position="241"/>
    </location>
</feature>
<protein>
    <recommendedName>
        <fullName evidence="6">Peptidyl-prolyl cis-trans isomerase</fullName>
        <ecNumber evidence="6">5.2.1.8</ecNumber>
    </recommendedName>
</protein>
<comment type="catalytic activity">
    <reaction evidence="1 5 6">
        <text>[protein]-peptidylproline (omega=180) = [protein]-peptidylproline (omega=0)</text>
        <dbReference type="Rhea" id="RHEA:16237"/>
        <dbReference type="Rhea" id="RHEA-COMP:10747"/>
        <dbReference type="Rhea" id="RHEA-COMP:10748"/>
        <dbReference type="ChEBI" id="CHEBI:83833"/>
        <dbReference type="ChEBI" id="CHEBI:83834"/>
        <dbReference type="EC" id="5.2.1.8"/>
    </reaction>
</comment>
<dbReference type="Pfam" id="PF00254">
    <property type="entry name" value="FKBP_C"/>
    <property type="match status" value="1"/>
</dbReference>
<proteinExistence type="inferred from homology"/>
<comment type="caution">
    <text evidence="9">The sequence shown here is derived from an EMBL/GenBank/DDBJ whole genome shotgun (WGS) entry which is preliminary data.</text>
</comment>
<evidence type="ECO:0000256" key="7">
    <source>
        <dbReference type="SAM" id="SignalP"/>
    </source>
</evidence>
<dbReference type="RefSeq" id="WP_261731982.1">
    <property type="nucleotide sequence ID" value="NZ_JAODOQ010000001.1"/>
</dbReference>
<dbReference type="PANTHER" id="PTHR43811">
    <property type="entry name" value="FKBP-TYPE PEPTIDYL-PROLYL CIS-TRANS ISOMERASE FKPA"/>
    <property type="match status" value="1"/>
</dbReference>
<dbReference type="PROSITE" id="PS51257">
    <property type="entry name" value="PROKAR_LIPOPROTEIN"/>
    <property type="match status" value="1"/>
</dbReference>
<dbReference type="InterPro" id="IPR001179">
    <property type="entry name" value="PPIase_FKBP_dom"/>
</dbReference>
<reference evidence="9" key="1">
    <citation type="submission" date="2022-09" db="EMBL/GenBank/DDBJ databases">
        <title>Shewanella sp. KJ10-1 sp.nov, isolated from marine algae.</title>
        <authorList>
            <person name="Butt M."/>
            <person name="Lee J.K."/>
            <person name="Kim J.M."/>
            <person name="Choi D.G."/>
        </authorList>
    </citation>
    <scope>NUCLEOTIDE SEQUENCE</scope>
    <source>
        <strain evidence="9">KJ10-1</strain>
    </source>
</reference>
<sequence>MKSIYKLSLVALAVVGLTACNQEQDVAPKKVELTTDAQKEAYSVGGSIGKYMSGHIKEQEELGFAVDRTMVIKGFSDGLGEEMQLTEEEMQTVLQNLDKKLNDKRLEQAEVLAAKSVEEGKKFLEENKAKEGVTTTESGLQYEVLEAGEGEKPAAEDTVEVHYRGTLIDGTEFDSSYARGETAKFPLNRVIPGWTEGVQLMPVGAKYKFVIPSELAYGERDTGTIPANSTLVFEVELVSVEKAAAEAEVEAETK</sequence>
<dbReference type="InterPro" id="IPR046357">
    <property type="entry name" value="PPIase_dom_sf"/>
</dbReference>
<dbReference type="SUPFAM" id="SSF54534">
    <property type="entry name" value="FKBP-like"/>
    <property type="match status" value="1"/>
</dbReference>
<keyword evidence="10" id="KW-1185">Reference proteome</keyword>
<evidence type="ECO:0000256" key="6">
    <source>
        <dbReference type="RuleBase" id="RU003915"/>
    </source>
</evidence>
<dbReference type="EC" id="5.2.1.8" evidence="6"/>
<dbReference type="InterPro" id="IPR036944">
    <property type="entry name" value="PPIase_FKBP_N_sf"/>
</dbReference>
<feature type="chain" id="PRO_5047056847" description="Peptidyl-prolyl cis-trans isomerase" evidence="7">
    <location>
        <begin position="22"/>
        <end position="254"/>
    </location>
</feature>
<evidence type="ECO:0000256" key="2">
    <source>
        <dbReference type="ARBA" id="ARBA00006577"/>
    </source>
</evidence>
<dbReference type="NCBIfam" id="NF008150">
    <property type="entry name" value="PRK10902.1"/>
    <property type="match status" value="1"/>
</dbReference>
<evidence type="ECO:0000256" key="3">
    <source>
        <dbReference type="ARBA" id="ARBA00023110"/>
    </source>
</evidence>
<evidence type="ECO:0000256" key="1">
    <source>
        <dbReference type="ARBA" id="ARBA00000971"/>
    </source>
</evidence>
<evidence type="ECO:0000256" key="4">
    <source>
        <dbReference type="ARBA" id="ARBA00023235"/>
    </source>
</evidence>
<dbReference type="InterPro" id="IPR000774">
    <property type="entry name" value="PPIase_FKBP_N"/>
</dbReference>
<dbReference type="Pfam" id="PF01346">
    <property type="entry name" value="FKBP_N"/>
    <property type="match status" value="1"/>
</dbReference>
<organism evidence="9 10">
    <name type="scientific">Shewanella phaeophyticola</name>
    <dbReference type="NCBI Taxonomy" id="2978345"/>
    <lineage>
        <taxon>Bacteria</taxon>
        <taxon>Pseudomonadati</taxon>
        <taxon>Pseudomonadota</taxon>
        <taxon>Gammaproteobacteria</taxon>
        <taxon>Alteromonadales</taxon>
        <taxon>Shewanellaceae</taxon>
        <taxon>Shewanella</taxon>
    </lineage>
</organism>
<dbReference type="EMBL" id="JAODOQ010000001">
    <property type="protein sequence ID" value="MCT8985439.1"/>
    <property type="molecule type" value="Genomic_DNA"/>
</dbReference>
<dbReference type="Gene3D" id="1.10.287.460">
    <property type="entry name" value="Peptidyl-prolyl cis-trans isomerase, FKBP-type, N-terminal domain"/>
    <property type="match status" value="1"/>
</dbReference>
<keyword evidence="7" id="KW-0732">Signal</keyword>
<gene>
    <name evidence="9" type="primary">fkpA</name>
    <name evidence="9" type="ORF">N4T56_01465</name>
</gene>
<dbReference type="PROSITE" id="PS50059">
    <property type="entry name" value="FKBP_PPIASE"/>
    <property type="match status" value="1"/>
</dbReference>
<dbReference type="GO" id="GO:0003755">
    <property type="term" value="F:peptidyl-prolyl cis-trans isomerase activity"/>
    <property type="evidence" value="ECO:0007669"/>
    <property type="project" value="UniProtKB-EC"/>
</dbReference>
<dbReference type="Proteomes" id="UP001431192">
    <property type="component" value="Unassembled WGS sequence"/>
</dbReference>
<comment type="similarity">
    <text evidence="2 6">Belongs to the FKBP-type PPIase family.</text>
</comment>
<evidence type="ECO:0000259" key="8">
    <source>
        <dbReference type="PROSITE" id="PS50059"/>
    </source>
</evidence>
<dbReference type="Gene3D" id="3.10.50.40">
    <property type="match status" value="1"/>
</dbReference>
<accession>A0ABT2NYG8</accession>
<dbReference type="PANTHER" id="PTHR43811:SF19">
    <property type="entry name" value="39 KDA FK506-BINDING NUCLEAR PROTEIN"/>
    <property type="match status" value="1"/>
</dbReference>
<evidence type="ECO:0000313" key="9">
    <source>
        <dbReference type="EMBL" id="MCT8985439.1"/>
    </source>
</evidence>
<name>A0ABT2NYG8_9GAMM</name>
<evidence type="ECO:0000256" key="5">
    <source>
        <dbReference type="PROSITE-ProRule" id="PRU00277"/>
    </source>
</evidence>
<evidence type="ECO:0000313" key="10">
    <source>
        <dbReference type="Proteomes" id="UP001431192"/>
    </source>
</evidence>
<keyword evidence="4 5" id="KW-0413">Isomerase</keyword>